<reference evidence="4" key="1">
    <citation type="submission" date="2014-11" db="EMBL/GenBank/DDBJ databases">
        <authorList>
            <person name="Hornung B.V."/>
        </authorList>
    </citation>
    <scope>NUCLEOTIDE SEQUENCE</scope>
    <source>
        <strain evidence="4">INE</strain>
    </source>
</reference>
<dbReference type="EMBL" id="CDGJ01000060">
    <property type="protein sequence ID" value="CEJ07632.1"/>
    <property type="molecule type" value="Genomic_DNA"/>
</dbReference>
<feature type="compositionally biased region" description="Low complexity" evidence="1">
    <location>
        <begin position="69"/>
        <end position="86"/>
    </location>
</feature>
<keyword evidence="2" id="KW-1133">Transmembrane helix</keyword>
<dbReference type="EMBL" id="LR746496">
    <property type="protein sequence ID" value="CAA7603140.1"/>
    <property type="molecule type" value="Genomic_DNA"/>
</dbReference>
<sequence>MRRKHVEIRIVGVTFVIAVVAIIALYLRTNWGSKRSGNPVAAKNLSGQTVSSQPTQISSQAAQPTLNRTQTQTQSEPQTETQGQTTDLAEGTLLRS</sequence>
<dbReference type="Proteomes" id="UP001071230">
    <property type="component" value="Unassembled WGS sequence"/>
</dbReference>
<reference evidence="3" key="2">
    <citation type="submission" date="2020-01" db="EMBL/GenBank/DDBJ databases">
        <authorList>
            <person name="Hornung B."/>
        </authorList>
    </citation>
    <scope>NUCLEOTIDE SEQUENCE</scope>
    <source>
        <strain evidence="3">PacBioINE</strain>
    </source>
</reference>
<accession>A0A8S0X799</accession>
<evidence type="ECO:0000256" key="2">
    <source>
        <dbReference type="SAM" id="Phobius"/>
    </source>
</evidence>
<proteinExistence type="predicted"/>
<evidence type="ECO:0000256" key="1">
    <source>
        <dbReference type="SAM" id="MobiDB-lite"/>
    </source>
</evidence>
<dbReference type="KEGG" id="aacx:DEACI_3963"/>
<feature type="compositionally biased region" description="Polar residues" evidence="1">
    <location>
        <begin position="45"/>
        <end position="68"/>
    </location>
</feature>
<feature type="transmembrane region" description="Helical" evidence="2">
    <location>
        <begin position="6"/>
        <end position="27"/>
    </location>
</feature>
<protein>
    <submittedName>
        <fullName evidence="3">Uncharacterized protein</fullName>
    </submittedName>
</protein>
<feature type="region of interest" description="Disordered" evidence="1">
    <location>
        <begin position="32"/>
        <end position="96"/>
    </location>
</feature>
<gene>
    <name evidence="4" type="ORF">DEACI_2098</name>
    <name evidence="3" type="ORF">DEACI_3963</name>
</gene>
<dbReference type="Proteomes" id="UP000836597">
    <property type="component" value="Chromosome"/>
</dbReference>
<dbReference type="AlphaFoldDB" id="A0A8S0X799"/>
<dbReference type="RefSeq" id="WP_240986398.1">
    <property type="nucleotide sequence ID" value="NZ_CDGJ01000060.1"/>
</dbReference>
<keyword evidence="2" id="KW-0812">Transmembrane</keyword>
<keyword evidence="5" id="KW-1185">Reference proteome</keyword>
<evidence type="ECO:0000313" key="5">
    <source>
        <dbReference type="Proteomes" id="UP001071230"/>
    </source>
</evidence>
<keyword evidence="2" id="KW-0472">Membrane</keyword>
<organism evidence="3">
    <name type="scientific">Acididesulfobacillus acetoxydans</name>
    <dbReference type="NCBI Taxonomy" id="1561005"/>
    <lineage>
        <taxon>Bacteria</taxon>
        <taxon>Bacillati</taxon>
        <taxon>Bacillota</taxon>
        <taxon>Clostridia</taxon>
        <taxon>Eubacteriales</taxon>
        <taxon>Peptococcaceae</taxon>
        <taxon>Acididesulfobacillus</taxon>
    </lineage>
</organism>
<evidence type="ECO:0000313" key="3">
    <source>
        <dbReference type="EMBL" id="CAA7603140.1"/>
    </source>
</evidence>
<evidence type="ECO:0000313" key="4">
    <source>
        <dbReference type="EMBL" id="CEJ07632.1"/>
    </source>
</evidence>
<name>A0A8S0X799_9FIRM</name>